<evidence type="ECO:0000313" key="1">
    <source>
        <dbReference type="EMBL" id="OWP75012.1"/>
    </source>
</evidence>
<sequence length="352" mass="42663">MSNKIRLKNNTLQAHLDFMNPRVYAVSVKYFDDKNPMPTKRIDYEAEIIITSNQGVYLLDVFKRAVWFDQHEPDLISEQISNELSQSLYPVQVRVDPQKMRLIEYTNYNQIVNRWYRNKGKVTTRYASKILSDFYSHFEKNLENRSELERSMEYDVFWNFLFHPNYIDYGNEHSVKTDFYLAIIPYQYPIQFKGIQTIDTHITNSDTVRIDFKSDEMLAAPYFIQEALKNKQEGPFYMQLEVAYYLDVYSLFPVYIRANFNVYTKNAQGIVTVIKRVEFSQYQQNVERNKKPQQKAQTSFLVEEKEEDQDHEIYKTYKGQNYTHQQWLKFEEEQYKIYKEKQKKRSFWDFWE</sequence>
<accession>A0A246G877</accession>
<organism evidence="1 2">
    <name type="scientific">Flavobacterium columnare</name>
    <dbReference type="NCBI Taxonomy" id="996"/>
    <lineage>
        <taxon>Bacteria</taxon>
        <taxon>Pseudomonadati</taxon>
        <taxon>Bacteroidota</taxon>
        <taxon>Flavobacteriia</taxon>
        <taxon>Flavobacteriales</taxon>
        <taxon>Flavobacteriaceae</taxon>
        <taxon>Flavobacterium</taxon>
    </lineage>
</organism>
<protein>
    <submittedName>
        <fullName evidence="1">Uncharacterized protein</fullName>
    </submittedName>
</protein>
<reference evidence="1 2" key="1">
    <citation type="journal article" date="2017" name="Infect. Genet. Evol.">
        <title>Comparative genome analysis of fish pathogen Flavobacterium columnare reveals extensive sequence diversity within the species.</title>
        <authorList>
            <person name="Kayansamruaj P."/>
            <person name="Dong H.T."/>
            <person name="Hirono I."/>
            <person name="Kondo H."/>
            <person name="Senapin S."/>
            <person name="Rodkhum C."/>
        </authorList>
    </citation>
    <scope>NUCLEOTIDE SEQUENCE [LARGE SCALE GENOMIC DNA]</scope>
    <source>
        <strain evidence="1 2">1214</strain>
    </source>
</reference>
<evidence type="ECO:0000313" key="2">
    <source>
        <dbReference type="Proteomes" id="UP000198034"/>
    </source>
</evidence>
<gene>
    <name evidence="1" type="ORF">BWK62_12955</name>
</gene>
<dbReference type="EMBL" id="MTCY01000050">
    <property type="protein sequence ID" value="OWP75012.1"/>
    <property type="molecule type" value="Genomic_DNA"/>
</dbReference>
<dbReference type="Proteomes" id="UP000198034">
    <property type="component" value="Unassembled WGS sequence"/>
</dbReference>
<proteinExistence type="predicted"/>
<dbReference type="OrthoDB" id="1014182at2"/>
<dbReference type="AlphaFoldDB" id="A0A246G877"/>
<name>A0A246G877_9FLAO</name>
<comment type="caution">
    <text evidence="1">The sequence shown here is derived from an EMBL/GenBank/DDBJ whole genome shotgun (WGS) entry which is preliminary data.</text>
</comment>